<name>A0ABQ5KL15_9EUKA</name>
<keyword evidence="2" id="KW-1185">Reference proteome</keyword>
<reference evidence="1" key="1">
    <citation type="submission" date="2022-03" db="EMBL/GenBank/DDBJ databases">
        <title>Draft genome sequence of Aduncisulcus paluster, a free-living microaerophilic Fornicata.</title>
        <authorList>
            <person name="Yuyama I."/>
            <person name="Kume K."/>
            <person name="Tamura T."/>
            <person name="Inagaki Y."/>
            <person name="Hashimoto T."/>
        </authorList>
    </citation>
    <scope>NUCLEOTIDE SEQUENCE</scope>
    <source>
        <strain evidence="1">NY0171</strain>
    </source>
</reference>
<dbReference type="EMBL" id="BQXS01010025">
    <property type="protein sequence ID" value="GKT32656.1"/>
    <property type="molecule type" value="Genomic_DNA"/>
</dbReference>
<sequence>MVVQHFPDKLRVPFLSMCAEYLTQCKYTIQRKELLLKLSPSLDQILSDINRVYFDPDERSIFSHKTVVCRTEEDRKRLTLDISKMYDGKTIIFLFRTLDSLCCSVNTWPDNSPALRLKCFQLIKPHVIPIITESPKIYGTSYALSNRMIFFIGNLTDSQDYSSDLQSSVDKEAWNIFYLLMPILNKRPSGKIHSLTGEIGELFFFLHCLCQTSRDAEEIMKYLSFSKLYEWSEFVSFYLDDYYGHYYLSNFLVTLSSSFSLVPHLYCLIGVLLVATNTIPHFDVYDKFVYNIDKYLRSKVLIPMLKSHAPIEILQPSFSRIIPLRIESIKPHCWVYHQYSDIVVQNSMIYPLISPFVYRDERLPKNISGYDSNSPVLYHLLSKRMLDLKRVRIFKSDSHPHSQTWPKLEFEMDYFHDSECRRAAYKFIEDTSACVELLFEEEEP</sequence>
<proteinExistence type="predicted"/>
<accession>A0ABQ5KL15</accession>
<evidence type="ECO:0000313" key="1">
    <source>
        <dbReference type="EMBL" id="GKT32656.1"/>
    </source>
</evidence>
<comment type="caution">
    <text evidence="1">The sequence shown here is derived from an EMBL/GenBank/DDBJ whole genome shotgun (WGS) entry which is preliminary data.</text>
</comment>
<protein>
    <submittedName>
        <fullName evidence="1">Uncharacterized protein</fullName>
    </submittedName>
</protein>
<dbReference type="Proteomes" id="UP001057375">
    <property type="component" value="Unassembled WGS sequence"/>
</dbReference>
<organism evidence="1 2">
    <name type="scientific">Aduncisulcus paluster</name>
    <dbReference type="NCBI Taxonomy" id="2918883"/>
    <lineage>
        <taxon>Eukaryota</taxon>
        <taxon>Metamonada</taxon>
        <taxon>Carpediemonas-like organisms</taxon>
        <taxon>Aduncisulcus</taxon>
    </lineage>
</organism>
<gene>
    <name evidence="1" type="ORF">ADUPG1_006753</name>
</gene>
<evidence type="ECO:0000313" key="2">
    <source>
        <dbReference type="Proteomes" id="UP001057375"/>
    </source>
</evidence>